<dbReference type="RefSeq" id="WP_056961582.1">
    <property type="nucleotide sequence ID" value="NZ_AYZI01000004.1"/>
</dbReference>
<protein>
    <submittedName>
        <fullName evidence="1">Uncharacterized protein</fullName>
    </submittedName>
</protein>
<proteinExistence type="predicted"/>
<name>A0A0R2CTV3_9LACO</name>
<accession>A0A0R2CTV3</accession>
<dbReference type="STRING" id="1423745.GCA_001311215_01834"/>
<evidence type="ECO:0000313" key="2">
    <source>
        <dbReference type="Proteomes" id="UP000051586"/>
    </source>
</evidence>
<sequence>MPTYNQATITNAGLKLLGSANGGTDTITYTRMVFSSMDNSKLSDDQLKAVTDVVPADLVSKPDTYQNSTTGESNVRGYVNNTGRQKGLYVKTYGVYATNKAGKEILFAIECADNPDYLIPNPDGKHPSGLMYTFKIAVNDTDNVTFTADKDVYATLDDVKKSSSDIQNDLNNLKQTVTQSNKLTDQKIVSLTSGQWQQLHLISYPSESNSAISVKIVGNILFVSGWITLNEPLNIQADQIQISDNKIKEFSRINQTIVQALNFQSVRLGGSNSSVQAVLSQDGYLYLRSWQSVSADYFIGNFSIALD</sequence>
<dbReference type="PATRIC" id="fig|1423745.4.peg.789"/>
<organism evidence="1 2">
    <name type="scientific">Fructilactobacillus florum DSM 22689 = JCM 16035</name>
    <dbReference type="NCBI Taxonomy" id="1423745"/>
    <lineage>
        <taxon>Bacteria</taxon>
        <taxon>Bacillati</taxon>
        <taxon>Bacillota</taxon>
        <taxon>Bacilli</taxon>
        <taxon>Lactobacillales</taxon>
        <taxon>Lactobacillaceae</taxon>
        <taxon>Fructilactobacillus</taxon>
    </lineage>
</organism>
<evidence type="ECO:0000313" key="1">
    <source>
        <dbReference type="EMBL" id="KRM91609.1"/>
    </source>
</evidence>
<dbReference type="EMBL" id="AYZI01000004">
    <property type="protein sequence ID" value="KRM91609.1"/>
    <property type="molecule type" value="Genomic_DNA"/>
</dbReference>
<reference evidence="1 2" key="1">
    <citation type="journal article" date="2015" name="Genome Announc.">
        <title>Expanding the biotechnology potential of lactobacilli through comparative genomics of 213 strains and associated genera.</title>
        <authorList>
            <person name="Sun Z."/>
            <person name="Harris H.M."/>
            <person name="McCann A."/>
            <person name="Guo C."/>
            <person name="Argimon S."/>
            <person name="Zhang W."/>
            <person name="Yang X."/>
            <person name="Jeffery I.B."/>
            <person name="Cooney J.C."/>
            <person name="Kagawa T.F."/>
            <person name="Liu W."/>
            <person name="Song Y."/>
            <person name="Salvetti E."/>
            <person name="Wrobel A."/>
            <person name="Rasinkangas P."/>
            <person name="Parkhill J."/>
            <person name="Rea M.C."/>
            <person name="O'Sullivan O."/>
            <person name="Ritari J."/>
            <person name="Douillard F.P."/>
            <person name="Paul Ross R."/>
            <person name="Yang R."/>
            <person name="Briner A.E."/>
            <person name="Felis G.E."/>
            <person name="de Vos W.M."/>
            <person name="Barrangou R."/>
            <person name="Klaenhammer T.R."/>
            <person name="Caufield P.W."/>
            <person name="Cui Y."/>
            <person name="Zhang H."/>
            <person name="O'Toole P.W."/>
        </authorList>
    </citation>
    <scope>NUCLEOTIDE SEQUENCE [LARGE SCALE GENOMIC DNA]</scope>
    <source>
        <strain evidence="1 2">DSM 22689</strain>
    </source>
</reference>
<dbReference type="Proteomes" id="UP000051586">
    <property type="component" value="Unassembled WGS sequence"/>
</dbReference>
<comment type="caution">
    <text evidence="1">The sequence shown here is derived from an EMBL/GenBank/DDBJ whole genome shotgun (WGS) entry which is preliminary data.</text>
</comment>
<gene>
    <name evidence="1" type="ORF">FC87_GL000741</name>
</gene>
<dbReference type="AlphaFoldDB" id="A0A0R2CTV3"/>